<accession>A0A401H2N6</accession>
<gene>
    <name evidence="1" type="ORF">SCP_1400890</name>
</gene>
<dbReference type="OrthoDB" id="2638305at2759"/>
<sequence>MSAFILHIVIVQLKNSIPSSERKKSFEKDWIKEVEDRWMQWRKSRPTQSQYAEQLEWEAHIVQYVNTIYKLTKVHGNSKTATNLSLRHEIPLYGPHFTPPSYSDLFIRDATPAIVPGSAYLKPLTVIHPFYFSELAKCPQCDSEDIQWNGWTPTGHREVHGLFREETALGFQLRCQSCAKHHGAHGAGNEQGKYCFSTTGDLFWERREHWDIPVGIPFCLRRCTVTRDLFDLIIELRPSTTAAGLAENVKQLHLLEYNKQKMAYLRSFQARINNRQSLVDPKPLAIFSKPGGASYSDQSITDDLVTDVFNKFNEKTRQAESNDYLCTLSATCISLDNTFRTASKATVTDGKKHKAKMLKGGILSVINEDNEIISWRFCHTQQGLEIEETLVGLKGRLKLLGEPDPSMAVVDNCCHVSKFIQRPFLDTQVVLDVWHFIKRYLICIINGTRNALYMAVASDLVNAILKTRADKHDMAVYWGQREQERRLVEAYEKWLDKGEVHEDQLGHVKKGCLARVRQDVLSDGSRIEGTHKGWNGLQRSFVSSIEVLTALRHDYILRRNLWNTLLEQPDDACSKAGRLRRLPELKLVASGEKFGLVSAKCVQNYQNLIEIKEEPREDLTDLSSLQGTAKFDTMLHELQIDPALLLLPAPSRESSQAPRMLNLPCSGKTLRSADATLPSPLTSNCESMVTENIAEATTKAKHSPVMAPAKASAVKEGDNGNVMPVVMDGMGAPSSTPCARLSAGRPSCEVDSTVPLKCKADMDSTRDHTSMSAETHAGAVQGKKKSKVAVCDDEPRAALLGGHPSQPPTIVAADIGNPLRPGIGSTLISFFNTTRPAAAAKAPVPSPACTLPFVNITGLTASQRLFSVSTRVPIQSLSINSNDEFHLFMKLRAEKKWASFSMTPRKWVLAASEYNVRLEDFHRERGQLQLMVRTTPRTLMEKLGEIEPKIITRIVSENYTC</sequence>
<evidence type="ECO:0000313" key="1">
    <source>
        <dbReference type="EMBL" id="GBE88684.1"/>
    </source>
</evidence>
<dbReference type="GeneID" id="38785601"/>
<dbReference type="InParanoid" id="A0A401H2N6"/>
<reference evidence="1 2" key="1">
    <citation type="journal article" date="2018" name="Sci. Rep.">
        <title>Genome sequence of the cauliflower mushroom Sparassis crispa (Hanabiratake) and its association with beneficial usage.</title>
        <authorList>
            <person name="Kiyama R."/>
            <person name="Furutani Y."/>
            <person name="Kawaguchi K."/>
            <person name="Nakanishi T."/>
        </authorList>
    </citation>
    <scope>NUCLEOTIDE SEQUENCE [LARGE SCALE GENOMIC DNA]</scope>
</reference>
<keyword evidence="2" id="KW-1185">Reference proteome</keyword>
<organism evidence="1 2">
    <name type="scientific">Sparassis crispa</name>
    <dbReference type="NCBI Taxonomy" id="139825"/>
    <lineage>
        <taxon>Eukaryota</taxon>
        <taxon>Fungi</taxon>
        <taxon>Dikarya</taxon>
        <taxon>Basidiomycota</taxon>
        <taxon>Agaricomycotina</taxon>
        <taxon>Agaricomycetes</taxon>
        <taxon>Polyporales</taxon>
        <taxon>Sparassidaceae</taxon>
        <taxon>Sparassis</taxon>
    </lineage>
</organism>
<dbReference type="Proteomes" id="UP000287166">
    <property type="component" value="Unassembled WGS sequence"/>
</dbReference>
<evidence type="ECO:0000313" key="2">
    <source>
        <dbReference type="Proteomes" id="UP000287166"/>
    </source>
</evidence>
<comment type="caution">
    <text evidence="1">The sequence shown here is derived from an EMBL/GenBank/DDBJ whole genome shotgun (WGS) entry which is preliminary data.</text>
</comment>
<name>A0A401H2N6_9APHY</name>
<dbReference type="EMBL" id="BFAD01000014">
    <property type="protein sequence ID" value="GBE88684.1"/>
    <property type="molecule type" value="Genomic_DNA"/>
</dbReference>
<protein>
    <submittedName>
        <fullName evidence="1">Uncharacterized protein</fullName>
    </submittedName>
</protein>
<proteinExistence type="predicted"/>
<dbReference type="AlphaFoldDB" id="A0A401H2N6"/>
<dbReference type="RefSeq" id="XP_027619597.1">
    <property type="nucleotide sequence ID" value="XM_027763796.1"/>
</dbReference>